<gene>
    <name evidence="1" type="ORF">SG34_020185</name>
</gene>
<reference evidence="1 2" key="1">
    <citation type="journal article" date="2015" name="Genome Announc.">
        <title>Draft Genome Sequences of Marine Isolates of Thalassomonas viridans and Thalassomonas actiniarum.</title>
        <authorList>
            <person name="Olonade I."/>
            <person name="van Zyl L.J."/>
            <person name="Trindade M."/>
        </authorList>
    </citation>
    <scope>NUCLEOTIDE SEQUENCE [LARGE SCALE GENOMIC DNA]</scope>
    <source>
        <strain evidence="1 2">XOM25</strain>
    </source>
</reference>
<name>A0AAE9Z1V2_9GAMM</name>
<dbReference type="NCBIfam" id="NF047593">
    <property type="entry name" value="IS66_ISAeme5_TnpA"/>
    <property type="match status" value="1"/>
</dbReference>
<keyword evidence="2" id="KW-1185">Reference proteome</keyword>
<accession>A0AAE9Z1V2</accession>
<dbReference type="KEGG" id="tvd:SG34_020185"/>
<reference evidence="1 2" key="2">
    <citation type="journal article" date="2022" name="Mar. Drugs">
        <title>Bioassay-Guided Fractionation Leads to the Detection of Cholic Acid Generated by the Rare Thalassomonas sp.</title>
        <authorList>
            <person name="Pheiffer F."/>
            <person name="Schneider Y.K."/>
            <person name="Hansen E.H."/>
            <person name="Andersen J.H."/>
            <person name="Isaksson J."/>
            <person name="Busche T."/>
            <person name="R C."/>
            <person name="Kalinowski J."/>
            <person name="Zyl L.V."/>
            <person name="Trindade M."/>
        </authorList>
    </citation>
    <scope>NUCLEOTIDE SEQUENCE [LARGE SCALE GENOMIC DNA]</scope>
    <source>
        <strain evidence="1 2">XOM25</strain>
    </source>
</reference>
<evidence type="ECO:0000313" key="2">
    <source>
        <dbReference type="Proteomes" id="UP000032352"/>
    </source>
</evidence>
<proteinExistence type="predicted"/>
<dbReference type="RefSeq" id="WP_274038340.1">
    <property type="nucleotide sequence ID" value="NZ_CP059733.1"/>
</dbReference>
<sequence>MTSQEKHTYWTGVFTAQKQSGLTKKAFCRQEGLSLSTFYYWQQLCSQDDEQTPAIVPLILSEAPSTESASLILTLPNGCQLSFSSALTPQQLKQYIAVLS</sequence>
<protein>
    <recommendedName>
        <fullName evidence="3">Transposase</fullName>
    </recommendedName>
</protein>
<dbReference type="Proteomes" id="UP000032352">
    <property type="component" value="Chromosome"/>
</dbReference>
<dbReference type="AlphaFoldDB" id="A0AAE9Z1V2"/>
<organism evidence="1 2">
    <name type="scientific">Thalassomonas viridans</name>
    <dbReference type="NCBI Taxonomy" id="137584"/>
    <lineage>
        <taxon>Bacteria</taxon>
        <taxon>Pseudomonadati</taxon>
        <taxon>Pseudomonadota</taxon>
        <taxon>Gammaproteobacteria</taxon>
        <taxon>Alteromonadales</taxon>
        <taxon>Colwelliaceae</taxon>
        <taxon>Thalassomonas</taxon>
    </lineage>
</organism>
<dbReference type="EMBL" id="CP059733">
    <property type="protein sequence ID" value="WDE03683.1"/>
    <property type="molecule type" value="Genomic_DNA"/>
</dbReference>
<evidence type="ECO:0000313" key="1">
    <source>
        <dbReference type="EMBL" id="WDE03683.1"/>
    </source>
</evidence>
<evidence type="ECO:0008006" key="3">
    <source>
        <dbReference type="Google" id="ProtNLM"/>
    </source>
</evidence>